<keyword evidence="5" id="KW-0175">Coiled coil</keyword>
<reference evidence="6 7" key="1">
    <citation type="submission" date="2017-08" db="EMBL/GenBank/DDBJ databases">
        <title>Resequencing and Reannotation of the genome of Pyrococcus furiosus type strain DSM3638.</title>
        <authorList>
            <person name="Reichelt R.M."/>
            <person name="Bunk B."/>
        </authorList>
    </citation>
    <scope>NUCLEOTIDE SEQUENCE [LARGE SCALE GENOMIC DNA]</scope>
    <source>
        <strain evidence="6 7">DSM 3638</strain>
    </source>
</reference>
<dbReference type="OrthoDB" id="85881at2157"/>
<dbReference type="SUPFAM" id="SSF46785">
    <property type="entry name" value="Winged helix' DNA-binding domain"/>
    <property type="match status" value="1"/>
</dbReference>
<dbReference type="Proteomes" id="UP000324354">
    <property type="component" value="Chromosome"/>
</dbReference>
<evidence type="ECO:0000313" key="6">
    <source>
        <dbReference type="EMBL" id="QEK77983.1"/>
    </source>
</evidence>
<evidence type="ECO:0000256" key="2">
    <source>
        <dbReference type="ARBA" id="ARBA00023125"/>
    </source>
</evidence>
<dbReference type="SMR" id="A0A5C0XM61"/>
<evidence type="ECO:0000256" key="4">
    <source>
        <dbReference type="PIRNR" id="PIRNR006707"/>
    </source>
</evidence>
<dbReference type="Gene3D" id="1.10.10.10">
    <property type="entry name" value="Winged helix-like DNA-binding domain superfamily/Winged helix DNA-binding domain"/>
    <property type="match status" value="1"/>
</dbReference>
<feature type="coiled-coil region" evidence="5">
    <location>
        <begin position="98"/>
        <end position="147"/>
    </location>
</feature>
<dbReference type="PIRSF" id="PIRSF006707">
    <property type="entry name" value="MJ1563"/>
    <property type="match status" value="1"/>
</dbReference>
<gene>
    <name evidence="6" type="ORF">PFDSM3638_01250</name>
</gene>
<dbReference type="InterPro" id="IPR052362">
    <property type="entry name" value="HTH-GbsR_regulator"/>
</dbReference>
<keyword evidence="3 4" id="KW-0804">Transcription</keyword>
<dbReference type="EMBL" id="CP023154">
    <property type="protein sequence ID" value="QEK77983.1"/>
    <property type="molecule type" value="Genomic_DNA"/>
</dbReference>
<dbReference type="GO" id="GO:0003677">
    <property type="term" value="F:DNA binding"/>
    <property type="evidence" value="ECO:0007669"/>
    <property type="project" value="UniProtKB-UniRule"/>
</dbReference>
<evidence type="ECO:0000256" key="3">
    <source>
        <dbReference type="ARBA" id="ARBA00023163"/>
    </source>
</evidence>
<proteinExistence type="inferred from homology"/>
<keyword evidence="1 4" id="KW-0805">Transcription regulation</keyword>
<keyword evidence="2 4" id="KW-0238">DNA-binding</keyword>
<dbReference type="InterPro" id="IPR026282">
    <property type="entry name" value="MJ1563"/>
</dbReference>
<dbReference type="AlphaFoldDB" id="A0A5C0XM61"/>
<evidence type="ECO:0000256" key="5">
    <source>
        <dbReference type="SAM" id="Coils"/>
    </source>
</evidence>
<evidence type="ECO:0000313" key="7">
    <source>
        <dbReference type="Proteomes" id="UP000324354"/>
    </source>
</evidence>
<comment type="similarity">
    <text evidence="4">Belongs to the GbsR family.</text>
</comment>
<dbReference type="RefSeq" id="WP_011011378.1">
    <property type="nucleotide sequence ID" value="NC_003413.1"/>
</dbReference>
<dbReference type="PANTHER" id="PTHR38465">
    <property type="entry name" value="HTH-TYPE TRANSCRIPTIONAL REGULATOR MJ1563-RELATED"/>
    <property type="match status" value="1"/>
</dbReference>
<dbReference type="InterPro" id="IPR036388">
    <property type="entry name" value="WH-like_DNA-bd_sf"/>
</dbReference>
<dbReference type="PANTHER" id="PTHR38465:SF1">
    <property type="entry name" value="HTH-TYPE TRANSCRIPTIONAL REGULATOR MJ1563-RELATED"/>
    <property type="match status" value="1"/>
</dbReference>
<dbReference type="GeneID" id="41712053"/>
<dbReference type="GeneID" id="13302059"/>
<organism evidence="6 7">
    <name type="scientific">Pyrococcus furiosus (strain ATCC 43587 / DSM 3638 / JCM 8422 / Vc1)</name>
    <dbReference type="NCBI Taxonomy" id="186497"/>
    <lineage>
        <taxon>Archaea</taxon>
        <taxon>Methanobacteriati</taxon>
        <taxon>Methanobacteriota</taxon>
        <taxon>Thermococci</taxon>
        <taxon>Thermococcales</taxon>
        <taxon>Thermococcaceae</taxon>
        <taxon>Pyrococcus</taxon>
    </lineage>
</organism>
<protein>
    <recommendedName>
        <fullName evidence="4">HTH-type transcriptional regulator</fullName>
    </recommendedName>
</protein>
<evidence type="ECO:0000256" key="1">
    <source>
        <dbReference type="ARBA" id="ARBA00023015"/>
    </source>
</evidence>
<accession>A0A5C0XM61</accession>
<sequence length="172" mass="19849">MGIEEAKKIILELYANTARRLGQSELIGYIYGALFFSEDPLSLGDISELTGYSLSHVSSAMKVLESVGLVRRIKKPGDRKVYFVATKTFSEWRSSAFYDNIMDNIRETREKLLEALKELEGEESEEAEKLRQKINMALRRNEISEKLLSLIMKFDSEEELLETLEECLKKRK</sequence>
<dbReference type="InterPro" id="IPR036390">
    <property type="entry name" value="WH_DNA-bd_sf"/>
</dbReference>
<name>A0A5C0XM61_PYRFU</name>
<dbReference type="GO" id="GO:0003700">
    <property type="term" value="F:DNA-binding transcription factor activity"/>
    <property type="evidence" value="ECO:0007669"/>
    <property type="project" value="InterPro"/>
</dbReference>